<keyword evidence="1" id="KW-1133">Transmembrane helix</keyword>
<dbReference type="HOGENOM" id="CLU_1981743_0_0_1"/>
<protein>
    <submittedName>
        <fullName evidence="2">Uncharacterized protein</fullName>
    </submittedName>
</protein>
<evidence type="ECO:0000256" key="1">
    <source>
        <dbReference type="SAM" id="Phobius"/>
    </source>
</evidence>
<dbReference type="Proteomes" id="UP000027222">
    <property type="component" value="Unassembled WGS sequence"/>
</dbReference>
<dbReference type="EMBL" id="KL142384">
    <property type="protein sequence ID" value="KDR73944.1"/>
    <property type="molecule type" value="Genomic_DNA"/>
</dbReference>
<proteinExistence type="predicted"/>
<evidence type="ECO:0000313" key="2">
    <source>
        <dbReference type="EMBL" id="KDR73944.1"/>
    </source>
</evidence>
<name>A0A067T216_GALM3</name>
<reference evidence="3" key="1">
    <citation type="journal article" date="2014" name="Proc. Natl. Acad. Sci. U.S.A.">
        <title>Extensive sampling of basidiomycete genomes demonstrates inadequacy of the white-rot/brown-rot paradigm for wood decay fungi.</title>
        <authorList>
            <person name="Riley R."/>
            <person name="Salamov A.A."/>
            <person name="Brown D.W."/>
            <person name="Nagy L.G."/>
            <person name="Floudas D."/>
            <person name="Held B.W."/>
            <person name="Levasseur A."/>
            <person name="Lombard V."/>
            <person name="Morin E."/>
            <person name="Otillar R."/>
            <person name="Lindquist E.A."/>
            <person name="Sun H."/>
            <person name="LaButti K.M."/>
            <person name="Schmutz J."/>
            <person name="Jabbour D."/>
            <person name="Luo H."/>
            <person name="Baker S.E."/>
            <person name="Pisabarro A.G."/>
            <person name="Walton J.D."/>
            <person name="Blanchette R.A."/>
            <person name="Henrissat B."/>
            <person name="Martin F."/>
            <person name="Cullen D."/>
            <person name="Hibbett D.S."/>
            <person name="Grigoriev I.V."/>
        </authorList>
    </citation>
    <scope>NUCLEOTIDE SEQUENCE [LARGE SCALE GENOMIC DNA]</scope>
    <source>
        <strain evidence="3">CBS 339.88</strain>
    </source>
</reference>
<feature type="transmembrane region" description="Helical" evidence="1">
    <location>
        <begin position="63"/>
        <end position="81"/>
    </location>
</feature>
<sequence>MWRQIGIHVRSLPFSPSVLCCIHITSPPKGSTMSHIEHSLSPTAIPGAMSACRQMTALNALSFINLFSCFGFLIAVGGVNFRKFRTSNRAQGNINNDRPQDDNEVDLRMFARCLHLFWLTNATSTR</sequence>
<dbReference type="AlphaFoldDB" id="A0A067T216"/>
<gene>
    <name evidence="2" type="ORF">GALMADRAFT_250638</name>
</gene>
<evidence type="ECO:0000313" key="3">
    <source>
        <dbReference type="Proteomes" id="UP000027222"/>
    </source>
</evidence>
<keyword evidence="3" id="KW-1185">Reference proteome</keyword>
<keyword evidence="1" id="KW-0812">Transmembrane</keyword>
<organism evidence="2 3">
    <name type="scientific">Galerina marginata (strain CBS 339.88)</name>
    <dbReference type="NCBI Taxonomy" id="685588"/>
    <lineage>
        <taxon>Eukaryota</taxon>
        <taxon>Fungi</taxon>
        <taxon>Dikarya</taxon>
        <taxon>Basidiomycota</taxon>
        <taxon>Agaricomycotina</taxon>
        <taxon>Agaricomycetes</taxon>
        <taxon>Agaricomycetidae</taxon>
        <taxon>Agaricales</taxon>
        <taxon>Agaricineae</taxon>
        <taxon>Strophariaceae</taxon>
        <taxon>Galerina</taxon>
    </lineage>
</organism>
<keyword evidence="1" id="KW-0472">Membrane</keyword>
<accession>A0A067T216</accession>